<dbReference type="PROSITE" id="PS50926">
    <property type="entry name" value="TRAM"/>
    <property type="match status" value="1"/>
</dbReference>
<organism evidence="3 4">
    <name type="scientific">Vulcanisaeta souniana JCM 11219</name>
    <dbReference type="NCBI Taxonomy" id="1293586"/>
    <lineage>
        <taxon>Archaea</taxon>
        <taxon>Thermoproteota</taxon>
        <taxon>Thermoprotei</taxon>
        <taxon>Thermoproteales</taxon>
        <taxon>Thermoproteaceae</taxon>
        <taxon>Vulcanisaeta</taxon>
    </lineage>
</organism>
<comment type="caution">
    <text evidence="3">The sequence shown here is derived from an EMBL/GenBank/DDBJ whole genome shotgun (WGS) entry which is preliminary data.</text>
</comment>
<reference evidence="3" key="1">
    <citation type="journal article" date="2014" name="Int. J. Syst. Evol. Microbiol.">
        <title>Complete genome sequence of Corynebacterium casei LMG S-19264T (=DSM 44701T), isolated from a smear-ripened cheese.</title>
        <authorList>
            <consortium name="US DOE Joint Genome Institute (JGI-PGF)"/>
            <person name="Walter F."/>
            <person name="Albersmeier A."/>
            <person name="Kalinowski J."/>
            <person name="Ruckert C."/>
        </authorList>
    </citation>
    <scope>NUCLEOTIDE SEQUENCE</scope>
    <source>
        <strain evidence="3">JCM 11219</strain>
    </source>
</reference>
<dbReference type="OrthoDB" id="28569at2157"/>
<sequence>MIEVSIVETSKRGDGIARVKGFVIFVPNTKPGDKVKVKITRVGRSYAVAELTQEGAETSSQPESVEEGEAEGFEEESEE</sequence>
<protein>
    <recommendedName>
        <fullName evidence="2">TRAM domain-containing protein</fullName>
    </recommendedName>
</protein>
<name>A0A830E0Z3_9CREN</name>
<accession>A0A830E0Z3</accession>
<dbReference type="SUPFAM" id="SSF50249">
    <property type="entry name" value="Nucleic acid-binding proteins"/>
    <property type="match status" value="1"/>
</dbReference>
<feature type="region of interest" description="Disordered" evidence="1">
    <location>
        <begin position="50"/>
        <end position="79"/>
    </location>
</feature>
<reference evidence="3" key="2">
    <citation type="submission" date="2020-09" db="EMBL/GenBank/DDBJ databases">
        <authorList>
            <person name="Sun Q."/>
            <person name="Ohkuma M."/>
        </authorList>
    </citation>
    <scope>NUCLEOTIDE SEQUENCE</scope>
    <source>
        <strain evidence="3">JCM 11219</strain>
    </source>
</reference>
<dbReference type="InterPro" id="IPR002792">
    <property type="entry name" value="TRAM_dom"/>
</dbReference>
<feature type="domain" description="TRAM" evidence="2">
    <location>
        <begin position="1"/>
        <end position="53"/>
    </location>
</feature>
<feature type="compositionally biased region" description="Acidic residues" evidence="1">
    <location>
        <begin position="64"/>
        <end position="79"/>
    </location>
</feature>
<dbReference type="Gene3D" id="2.40.50.140">
    <property type="entry name" value="Nucleic acid-binding proteins"/>
    <property type="match status" value="1"/>
</dbReference>
<proteinExistence type="predicted"/>
<dbReference type="EMBL" id="BMNM01000001">
    <property type="protein sequence ID" value="GGI71898.1"/>
    <property type="molecule type" value="Genomic_DNA"/>
</dbReference>
<gene>
    <name evidence="3" type="ORF">GCM10007112_05860</name>
</gene>
<evidence type="ECO:0000313" key="3">
    <source>
        <dbReference type="EMBL" id="GGI71898.1"/>
    </source>
</evidence>
<evidence type="ECO:0000259" key="2">
    <source>
        <dbReference type="PROSITE" id="PS50926"/>
    </source>
</evidence>
<dbReference type="Proteomes" id="UP000657075">
    <property type="component" value="Unassembled WGS sequence"/>
</dbReference>
<evidence type="ECO:0000313" key="4">
    <source>
        <dbReference type="Proteomes" id="UP000657075"/>
    </source>
</evidence>
<dbReference type="Pfam" id="PF01938">
    <property type="entry name" value="TRAM"/>
    <property type="match status" value="1"/>
</dbReference>
<dbReference type="InterPro" id="IPR012340">
    <property type="entry name" value="NA-bd_OB-fold"/>
</dbReference>
<evidence type="ECO:0000256" key="1">
    <source>
        <dbReference type="SAM" id="MobiDB-lite"/>
    </source>
</evidence>
<dbReference type="AlphaFoldDB" id="A0A830E0Z3"/>